<evidence type="ECO:0000256" key="2">
    <source>
        <dbReference type="ARBA" id="ARBA00022679"/>
    </source>
</evidence>
<evidence type="ECO:0000313" key="5">
    <source>
        <dbReference type="Proteomes" id="UP000179099"/>
    </source>
</evidence>
<dbReference type="SUPFAM" id="SSF53335">
    <property type="entry name" value="S-adenosyl-L-methionine-dependent methyltransferases"/>
    <property type="match status" value="1"/>
</dbReference>
<dbReference type="InterPro" id="IPR013216">
    <property type="entry name" value="Methyltransf_11"/>
</dbReference>
<gene>
    <name evidence="4" type="ORF">A2Y98_01660</name>
</gene>
<dbReference type="InterPro" id="IPR029063">
    <property type="entry name" value="SAM-dependent_MTases_sf"/>
</dbReference>
<organism evidence="4 5">
    <name type="scientific">Candidatus Portnoybacteria bacterium RBG_19FT_COMBO_36_7</name>
    <dbReference type="NCBI Taxonomy" id="1801992"/>
    <lineage>
        <taxon>Bacteria</taxon>
        <taxon>Candidatus Portnoyibacteriota</taxon>
    </lineage>
</organism>
<feature type="domain" description="Methyltransferase type 11" evidence="3">
    <location>
        <begin position="49"/>
        <end position="142"/>
    </location>
</feature>
<accession>A0A1G2F7L2</accession>
<protein>
    <recommendedName>
        <fullName evidence="3">Methyltransferase type 11 domain-containing protein</fullName>
    </recommendedName>
</protein>
<dbReference type="EMBL" id="MHMW01000028">
    <property type="protein sequence ID" value="OGZ33620.1"/>
    <property type="molecule type" value="Genomic_DNA"/>
</dbReference>
<dbReference type="PANTHER" id="PTHR13069:SF21">
    <property type="entry name" value="ALKYLATED DNA REPAIR PROTEIN ALKB HOMOLOG 8"/>
    <property type="match status" value="1"/>
</dbReference>
<dbReference type="PANTHER" id="PTHR13069">
    <property type="entry name" value="ALKYLATED DNA REPAIR PROTEIN ALKB HOMOLOG 8"/>
    <property type="match status" value="1"/>
</dbReference>
<proteinExistence type="predicted"/>
<dbReference type="GO" id="GO:0008175">
    <property type="term" value="F:tRNA methyltransferase activity"/>
    <property type="evidence" value="ECO:0007669"/>
    <property type="project" value="UniProtKB-ARBA"/>
</dbReference>
<evidence type="ECO:0000259" key="3">
    <source>
        <dbReference type="Pfam" id="PF08241"/>
    </source>
</evidence>
<evidence type="ECO:0000256" key="1">
    <source>
        <dbReference type="ARBA" id="ARBA00022603"/>
    </source>
</evidence>
<keyword evidence="2" id="KW-0808">Transferase</keyword>
<comment type="caution">
    <text evidence="4">The sequence shown here is derived from an EMBL/GenBank/DDBJ whole genome shotgun (WGS) entry which is preliminary data.</text>
</comment>
<dbReference type="GO" id="GO:0008757">
    <property type="term" value="F:S-adenosylmethionine-dependent methyltransferase activity"/>
    <property type="evidence" value="ECO:0007669"/>
    <property type="project" value="InterPro"/>
</dbReference>
<sequence length="229" mass="27082">MDREFALKILEDIRQSYDKIAEDFSRTRKSVWEEFKPLNQYAKDGDKILDLGCGNGRFVELFQGKKVEYVGIDASEKLIEIASGKYPNINFRAFDGLKIPFSDNYFDAIYCVAVLHHIPGNELRQEFLKEVCRVLKPSCRLVLSTWYLWQQNTFWGLLFKFTLKKLVGKSRLDFFDVMEPWGKISERYVHNFRKKELKNLIRKCGFEIEDFFVLRRGLHNNNLLMVAKK</sequence>
<reference evidence="4 5" key="1">
    <citation type="journal article" date="2016" name="Nat. Commun.">
        <title>Thousands of microbial genomes shed light on interconnected biogeochemical processes in an aquifer system.</title>
        <authorList>
            <person name="Anantharaman K."/>
            <person name="Brown C.T."/>
            <person name="Hug L.A."/>
            <person name="Sharon I."/>
            <person name="Castelle C.J."/>
            <person name="Probst A.J."/>
            <person name="Thomas B.C."/>
            <person name="Singh A."/>
            <person name="Wilkins M.J."/>
            <person name="Karaoz U."/>
            <person name="Brodie E.L."/>
            <person name="Williams K.H."/>
            <person name="Hubbard S.S."/>
            <person name="Banfield J.F."/>
        </authorList>
    </citation>
    <scope>NUCLEOTIDE SEQUENCE [LARGE SCALE GENOMIC DNA]</scope>
</reference>
<dbReference type="Proteomes" id="UP000179099">
    <property type="component" value="Unassembled WGS sequence"/>
</dbReference>
<dbReference type="Gene3D" id="3.40.50.150">
    <property type="entry name" value="Vaccinia Virus protein VP39"/>
    <property type="match status" value="1"/>
</dbReference>
<dbReference type="AlphaFoldDB" id="A0A1G2F7L2"/>
<keyword evidence="1" id="KW-0489">Methyltransferase</keyword>
<dbReference type="Pfam" id="PF08241">
    <property type="entry name" value="Methyltransf_11"/>
    <property type="match status" value="1"/>
</dbReference>
<dbReference type="InterPro" id="IPR051422">
    <property type="entry name" value="AlkB_tRNA_MeTrf/Diox"/>
</dbReference>
<dbReference type="STRING" id="1801992.A2Y98_01660"/>
<dbReference type="CDD" id="cd02440">
    <property type="entry name" value="AdoMet_MTases"/>
    <property type="match status" value="1"/>
</dbReference>
<dbReference type="GO" id="GO:0006400">
    <property type="term" value="P:tRNA modification"/>
    <property type="evidence" value="ECO:0007669"/>
    <property type="project" value="UniProtKB-ARBA"/>
</dbReference>
<name>A0A1G2F7L2_9BACT</name>
<evidence type="ECO:0000313" key="4">
    <source>
        <dbReference type="EMBL" id="OGZ33620.1"/>
    </source>
</evidence>
<dbReference type="GO" id="GO:0032259">
    <property type="term" value="P:methylation"/>
    <property type="evidence" value="ECO:0007669"/>
    <property type="project" value="UniProtKB-KW"/>
</dbReference>